<evidence type="ECO:0008006" key="4">
    <source>
        <dbReference type="Google" id="ProtNLM"/>
    </source>
</evidence>
<keyword evidence="1" id="KW-1133">Transmembrane helix</keyword>
<accession>T1GUH3</accession>
<dbReference type="Proteomes" id="UP000015102">
    <property type="component" value="Unassembled WGS sequence"/>
</dbReference>
<feature type="transmembrane region" description="Helical" evidence="1">
    <location>
        <begin position="39"/>
        <end position="60"/>
    </location>
</feature>
<dbReference type="EMBL" id="CAQQ02021482">
    <property type="status" value="NOT_ANNOTATED_CDS"/>
    <property type="molecule type" value="Genomic_DNA"/>
</dbReference>
<keyword evidence="1" id="KW-0472">Membrane</keyword>
<protein>
    <recommendedName>
        <fullName evidence="4">Transmembrane protein</fullName>
    </recommendedName>
</protein>
<dbReference type="EnsemblMetazoa" id="MESCA007386-RA">
    <property type="protein sequence ID" value="MESCA007386-PA"/>
    <property type="gene ID" value="MESCA007386"/>
</dbReference>
<evidence type="ECO:0000313" key="2">
    <source>
        <dbReference type="EnsemblMetazoa" id="MESCA007386-PA"/>
    </source>
</evidence>
<evidence type="ECO:0000313" key="3">
    <source>
        <dbReference type="Proteomes" id="UP000015102"/>
    </source>
</evidence>
<sequence>MTFCTIANSSNQQITTAAIENETLECCTKDSLIIDETEMIFKMLLCMLLLIVILMLCFFWEKSNSSNQGYSPESLEDEDGGELYKKLIKLLAYNYQLTVNNLGFIGIPKVSAPAAIVKCTVDCHLNLLKLEDRSAINFNDKYEQCEIDCTKSYSPDQDDYMIDTFQQRAIKLTIYCVFVILLIGVYYLCKNYD</sequence>
<name>T1GUH3_MEGSC</name>
<dbReference type="AlphaFoldDB" id="T1GUH3"/>
<reference evidence="3" key="1">
    <citation type="submission" date="2013-02" db="EMBL/GenBank/DDBJ databases">
        <authorList>
            <person name="Hughes D."/>
        </authorList>
    </citation>
    <scope>NUCLEOTIDE SEQUENCE</scope>
    <source>
        <strain>Durham</strain>
        <strain evidence="3">NC isolate 2 -- Noor lab</strain>
    </source>
</reference>
<reference evidence="2" key="2">
    <citation type="submission" date="2015-06" db="UniProtKB">
        <authorList>
            <consortium name="EnsemblMetazoa"/>
        </authorList>
    </citation>
    <scope>IDENTIFICATION</scope>
</reference>
<evidence type="ECO:0000256" key="1">
    <source>
        <dbReference type="SAM" id="Phobius"/>
    </source>
</evidence>
<proteinExistence type="predicted"/>
<organism evidence="2 3">
    <name type="scientific">Megaselia scalaris</name>
    <name type="common">Humpbacked fly</name>
    <name type="synonym">Phora scalaris</name>
    <dbReference type="NCBI Taxonomy" id="36166"/>
    <lineage>
        <taxon>Eukaryota</taxon>
        <taxon>Metazoa</taxon>
        <taxon>Ecdysozoa</taxon>
        <taxon>Arthropoda</taxon>
        <taxon>Hexapoda</taxon>
        <taxon>Insecta</taxon>
        <taxon>Pterygota</taxon>
        <taxon>Neoptera</taxon>
        <taxon>Endopterygota</taxon>
        <taxon>Diptera</taxon>
        <taxon>Brachycera</taxon>
        <taxon>Muscomorpha</taxon>
        <taxon>Platypezoidea</taxon>
        <taxon>Phoridae</taxon>
        <taxon>Megaseliini</taxon>
        <taxon>Megaselia</taxon>
    </lineage>
</organism>
<keyword evidence="1" id="KW-0812">Transmembrane</keyword>
<dbReference type="HOGENOM" id="CLU_1410309_0_0_1"/>
<keyword evidence="3" id="KW-1185">Reference proteome</keyword>
<feature type="transmembrane region" description="Helical" evidence="1">
    <location>
        <begin position="169"/>
        <end position="188"/>
    </location>
</feature>